<keyword evidence="3" id="KW-1185">Reference proteome</keyword>
<proteinExistence type="predicted"/>
<dbReference type="AlphaFoldDB" id="A0A7Z7HSE6"/>
<evidence type="ECO:0000256" key="1">
    <source>
        <dbReference type="SAM" id="SignalP"/>
    </source>
</evidence>
<dbReference type="EMBL" id="LT837803">
    <property type="protein sequence ID" value="SMB29025.1"/>
    <property type="molecule type" value="Genomic_DNA"/>
</dbReference>
<evidence type="ECO:0000313" key="2">
    <source>
        <dbReference type="EMBL" id="SMB29025.1"/>
    </source>
</evidence>
<evidence type="ECO:0008006" key="4">
    <source>
        <dbReference type="Google" id="ProtNLM"/>
    </source>
</evidence>
<gene>
    <name evidence="2" type="ORF">SDENCHOL_20741</name>
</gene>
<evidence type="ECO:0000313" key="3">
    <source>
        <dbReference type="Proteomes" id="UP000242886"/>
    </source>
</evidence>
<dbReference type="RefSeq" id="WP_154717213.1">
    <property type="nucleotide sequence ID" value="NZ_LT837803.1"/>
</dbReference>
<protein>
    <recommendedName>
        <fullName evidence="4">Metal-binding protein</fullName>
    </recommendedName>
</protein>
<accession>A0A7Z7HSE6</accession>
<dbReference type="InterPro" id="IPR007332">
    <property type="entry name" value="DUF411"/>
</dbReference>
<organism evidence="2 3">
    <name type="scientific">Sterolibacterium denitrificans</name>
    <dbReference type="NCBI Taxonomy" id="157592"/>
    <lineage>
        <taxon>Bacteria</taxon>
        <taxon>Pseudomonadati</taxon>
        <taxon>Pseudomonadota</taxon>
        <taxon>Betaproteobacteria</taxon>
        <taxon>Nitrosomonadales</taxon>
        <taxon>Sterolibacteriaceae</taxon>
        <taxon>Sterolibacterium</taxon>
    </lineage>
</organism>
<sequence length="150" mass="15615">MRKLFLTLACALTLAGPALAADLPAVTMHKSPTCGCCGAWANHLRAAGFTVREVVENDMSAVKARFKVPEPVRSCHTATVGGYVVEGHVPAADIKRLLRQQPKIAGIGAGGMPLGSPGMESPTPEAYDVLSFDAAGRTAVFARHPPAPAK</sequence>
<dbReference type="Proteomes" id="UP000242886">
    <property type="component" value="Chromosome SDENCHOL"/>
</dbReference>
<keyword evidence="1" id="KW-0732">Signal</keyword>
<feature type="signal peptide" evidence="1">
    <location>
        <begin position="1"/>
        <end position="20"/>
    </location>
</feature>
<name>A0A7Z7HSE6_9PROT</name>
<feature type="chain" id="PRO_5031417431" description="Metal-binding protein" evidence="1">
    <location>
        <begin position="21"/>
        <end position="150"/>
    </location>
</feature>
<dbReference type="Pfam" id="PF04214">
    <property type="entry name" value="DUF411"/>
    <property type="match status" value="1"/>
</dbReference>
<reference evidence="2" key="1">
    <citation type="submission" date="2017-03" db="EMBL/GenBank/DDBJ databases">
        <authorList>
            <consortium name="AG Boll"/>
        </authorList>
    </citation>
    <scope>NUCLEOTIDE SEQUENCE [LARGE SCALE GENOMIC DNA]</scope>
    <source>
        <strain evidence="2">Chol</strain>
    </source>
</reference>